<dbReference type="InterPro" id="IPR013120">
    <property type="entry name" value="FAR_NAD-bd"/>
</dbReference>
<protein>
    <submittedName>
        <fullName evidence="2">SDR family oxidoreductase</fullName>
    </submittedName>
</protein>
<organism evidence="2 3">
    <name type="scientific">Collimonas rhizosphaerae</name>
    <dbReference type="NCBI Taxonomy" id="3126357"/>
    <lineage>
        <taxon>Bacteria</taxon>
        <taxon>Pseudomonadati</taxon>
        <taxon>Pseudomonadota</taxon>
        <taxon>Betaproteobacteria</taxon>
        <taxon>Burkholderiales</taxon>
        <taxon>Oxalobacteraceae</taxon>
        <taxon>Collimonas</taxon>
    </lineage>
</organism>
<dbReference type="InterPro" id="IPR036291">
    <property type="entry name" value="NAD(P)-bd_dom_sf"/>
</dbReference>
<dbReference type="InterPro" id="IPR057326">
    <property type="entry name" value="KR_dom"/>
</dbReference>
<keyword evidence="3" id="KW-1185">Reference proteome</keyword>
<accession>A0ABU9PYV6</accession>
<dbReference type="InterPro" id="IPR026055">
    <property type="entry name" value="FAR"/>
</dbReference>
<dbReference type="PANTHER" id="PTHR11011:SF45">
    <property type="entry name" value="FATTY ACYL-COA REDUCTASE CG8306-RELATED"/>
    <property type="match status" value="1"/>
</dbReference>
<name>A0ABU9PYV6_9BURK</name>
<evidence type="ECO:0000259" key="1">
    <source>
        <dbReference type="SMART" id="SM00822"/>
    </source>
</evidence>
<dbReference type="RefSeq" id="WP_342830449.1">
    <property type="nucleotide sequence ID" value="NZ_JBANDC010000012.1"/>
</dbReference>
<comment type="caution">
    <text evidence="2">The sequence shown here is derived from an EMBL/GenBank/DDBJ whole genome shotgun (WGS) entry which is preliminary data.</text>
</comment>
<dbReference type="EMBL" id="JBANDC010000012">
    <property type="protein sequence ID" value="MEM4989177.1"/>
    <property type="molecule type" value="Genomic_DNA"/>
</dbReference>
<evidence type="ECO:0000313" key="3">
    <source>
        <dbReference type="Proteomes" id="UP001495910"/>
    </source>
</evidence>
<feature type="domain" description="Ketoreductase" evidence="1">
    <location>
        <begin position="5"/>
        <end position="164"/>
    </location>
</feature>
<reference evidence="2 3" key="1">
    <citation type="submission" date="2024-02" db="EMBL/GenBank/DDBJ databases">
        <title>Draft genome sequence of Collimonas sp. strain H4R21, an effective mineral-weathering bacterial strain isolated from the beech rhizosphere.</title>
        <authorList>
            <person name="Morin E."/>
            <person name="Uroz S."/>
            <person name="Leveau J.H.J."/>
            <person name="Kumar R."/>
            <person name="Rey M.W."/>
            <person name="Pham J."/>
        </authorList>
    </citation>
    <scope>NUCLEOTIDE SEQUENCE [LARGE SCALE GENOMIC DNA]</scope>
    <source>
        <strain evidence="2 3">H4R21</strain>
    </source>
</reference>
<dbReference type="SUPFAM" id="SSF51735">
    <property type="entry name" value="NAD(P)-binding Rossmann-fold domains"/>
    <property type="match status" value="1"/>
</dbReference>
<dbReference type="PANTHER" id="PTHR11011">
    <property type="entry name" value="MALE STERILITY PROTEIN 2-RELATED"/>
    <property type="match status" value="1"/>
</dbReference>
<evidence type="ECO:0000313" key="2">
    <source>
        <dbReference type="EMBL" id="MEM4989177.1"/>
    </source>
</evidence>
<sequence>MASDDLILITGATGFLGSATAVEAIQAGLAHRLLLMVRAPNPRQALERLWIQLKQIGASDADLAQLSSQQVLCAELPELAGVALDPRLEQVSTVIHCAALATFADHPALGKTNIDGTLALAALMEGRPRLRRFLYIGTAMACGSHSAADNSIPEMLSLPLAQEHHLVPYTRSKAIGERRLREHFPDLPLVVLRPSIVVGHTRLGCTPSQSIFWVFMVWQKLGVLTTSLDDKIDVVPVDWCARAILHLALKETLAQPVFHLSAGIQSSRSFRQLDLALAAGGRKGVYGRDYERIEVGQIDQLIPRIKVRIPDCNPRLLAKALKLYGEFARLNYVFSNRNLLAEGVASAPPLTEYIGLCATSTRNISIANQMKWDFK</sequence>
<proteinExistence type="predicted"/>
<dbReference type="SMART" id="SM00822">
    <property type="entry name" value="PKS_KR"/>
    <property type="match status" value="1"/>
</dbReference>
<gene>
    <name evidence="2" type="ORF">V8G57_17445</name>
</gene>
<dbReference type="Pfam" id="PF07993">
    <property type="entry name" value="NAD_binding_4"/>
    <property type="match status" value="1"/>
</dbReference>
<dbReference type="Proteomes" id="UP001495910">
    <property type="component" value="Unassembled WGS sequence"/>
</dbReference>
<dbReference type="Gene3D" id="3.40.50.720">
    <property type="entry name" value="NAD(P)-binding Rossmann-like Domain"/>
    <property type="match status" value="1"/>
</dbReference>